<dbReference type="InterPro" id="IPR036852">
    <property type="entry name" value="Peptidase_S8/S53_dom_sf"/>
</dbReference>
<dbReference type="InterPro" id="IPR050131">
    <property type="entry name" value="Peptidase_S8_subtilisin-like"/>
</dbReference>
<proteinExistence type="inferred from homology"/>
<dbReference type="PANTHER" id="PTHR43806">
    <property type="entry name" value="PEPTIDASE S8"/>
    <property type="match status" value="1"/>
</dbReference>
<organism evidence="8 9">
    <name type="scientific">Thermococcus aggregans</name>
    <dbReference type="NCBI Taxonomy" id="110163"/>
    <lineage>
        <taxon>Archaea</taxon>
        <taxon>Methanobacteriati</taxon>
        <taxon>Methanobacteriota</taxon>
        <taxon>Thermococci</taxon>
        <taxon>Thermococcales</taxon>
        <taxon>Thermococcaceae</taxon>
        <taxon>Thermococcus</taxon>
    </lineage>
</organism>
<dbReference type="InterPro" id="IPR015500">
    <property type="entry name" value="Peptidase_S8_subtilisin-rel"/>
</dbReference>
<dbReference type="Gene3D" id="3.40.50.200">
    <property type="entry name" value="Peptidase S8/S53 domain"/>
    <property type="match status" value="2"/>
</dbReference>
<dbReference type="Pfam" id="PF00082">
    <property type="entry name" value="Peptidase_S8"/>
    <property type="match status" value="1"/>
</dbReference>
<evidence type="ECO:0000256" key="6">
    <source>
        <dbReference type="RuleBase" id="RU003355"/>
    </source>
</evidence>
<dbReference type="RefSeq" id="WP_253304858.1">
    <property type="nucleotide sequence ID" value="NZ_CP099582.1"/>
</dbReference>
<dbReference type="InterPro" id="IPR000209">
    <property type="entry name" value="Peptidase_S8/S53_dom"/>
</dbReference>
<dbReference type="InterPro" id="IPR023827">
    <property type="entry name" value="Peptidase_S8_Asp-AS"/>
</dbReference>
<dbReference type="InterPro" id="IPR023828">
    <property type="entry name" value="Peptidase_S8_Ser-AS"/>
</dbReference>
<evidence type="ECO:0000313" key="9">
    <source>
        <dbReference type="Proteomes" id="UP001055732"/>
    </source>
</evidence>
<dbReference type="PROSITE" id="PS51892">
    <property type="entry name" value="SUBTILASE"/>
    <property type="match status" value="1"/>
</dbReference>
<protein>
    <submittedName>
        <fullName evidence="8">S8 family serine peptidase</fullName>
    </submittedName>
</protein>
<accession>A0A9E7SPI4</accession>
<evidence type="ECO:0000259" key="7">
    <source>
        <dbReference type="Pfam" id="PF00082"/>
    </source>
</evidence>
<dbReference type="KEGG" id="tagg:NF865_01460"/>
<evidence type="ECO:0000313" key="8">
    <source>
        <dbReference type="EMBL" id="USS40917.1"/>
    </source>
</evidence>
<sequence>MVVMLLSAIPMAFSATPVAAAPTYNSIESSDTVNTASNFIPGDVLQKEIQKILESSDKTVRLIVAPDKEHAMDVYNVLKKLGKVDPISKPEYQFIVVEMPVSKVEALQDIPGILHVWKDRTVKLEEPVLLEEGIEAPSKDIPVQPEMFMSILTINAYDAWEDYGVYGDNVTVAVLDTGVDVAHPFLQVTLDGRRKIIDIYDASDEGIAQLFNVTAPVSGVITVNKNVTLYMGYYSDLYYGHPSKYKNYTLTSYTVGNITGDAYYLGALPERYFDMNFDGDKDDVYPVLVVENNGTYTAYLDTDMDNDFTDETPMGLFDDTGDYAVFNETLVTVALARVHIGDMNNPENMEFYVPYGDGDGYAMFMWDAHGHGTHVSGTIAGVGLPDDPVFYGVYGVAPNAQLMEVKVLPGEEGFGRSSWIINGMIYATLNGADVISMSLGGGGEINDGLENPEIFYVNLLTDQFGVTFAIAAGNEGPTTNSVHSPGDSDLAITVGNYVDNERESYWYGVDLGVIAGPSMSSSRGPRDDGLLDPDVMAPGTDIFSSLPMWYTVLEGNPYYYYGIWSGTSMATPHVSGAVALMISYAKAHSLNYNPIMIKRALEMSAKPVSGTPIDQGFGLIQVDKAIAKLEELSQEPTTYIFAGTTFTSFKNPIEEPLIPISPAYVDFNGYFQNMFGFPYLYRGVYIRNEYPRSVPVYFYPMNYVEGYGLNYTATEKVYKISTSVNWIIPNTTEVVAGSLTPGKFFINIDYSKLQESRTYVGLIYIDDPETSYIDGYVAVTVDIPLNKNGETHVKFSDTEKPGEAKHYFIKIPRGTKELRVTLRVPADANGVPMGRTKLVIARPLGGVVYDGVPGYYYVGANPAGYLYEYTWVVENPIEGTWEITAYSSTFTKYWSGYDTSHYEVEVSLASISIEPELIREDSAQPSNITVQATVSNNYGDFNASVTGYGVGKMDQSYAMVRNVSQDEWDVIGTFEVDPTTYFIKFGITQSEDPNADLDLYVYYFPTYEDLLNFTNYVEYVDQIGPTSEEVFEKFMPEPGYYLVAVYGYDTVGYNPINYIFYYQTLGDYGNVNVDDTPFTFAYGTSKTIEANVELNDNGTYLGVIGLIDSDTDETLTYAPMILQVGQPEMYVALMGTATIGEPSTLTLQILDMATLEPIQEEVKVIINGEEYYAVDGKLKFTYTATSLDDAVFNVRVISDDYKDFEGQFKVPVKEPFAEFASENDVSATVLSGPGEITNFQAVHGKVSVTVSGESGTTSIVKITLPADAYYIEVSGDHVVSYYIVKGQYAQYLFVTVRFASEATIEVTYKTSYDIMRTMYTTWYLLYNSYSRKFDELYEKAIELGADNETLEEALMHKELAEENYSIIMEKYGVPLQPRIQGIPYIRRAYLHIKQACTILEEIIEELESS</sequence>
<dbReference type="PRINTS" id="PR00723">
    <property type="entry name" value="SUBTILISIN"/>
</dbReference>
<keyword evidence="9" id="KW-1185">Reference proteome</keyword>
<name>A0A9E7SPI4_THEAG</name>
<dbReference type="GO" id="GO:0004252">
    <property type="term" value="F:serine-type endopeptidase activity"/>
    <property type="evidence" value="ECO:0007669"/>
    <property type="project" value="UniProtKB-UniRule"/>
</dbReference>
<keyword evidence="3 5" id="KW-0378">Hydrolase</keyword>
<dbReference type="PANTHER" id="PTHR43806:SF11">
    <property type="entry name" value="CEREVISIN-RELATED"/>
    <property type="match status" value="1"/>
</dbReference>
<evidence type="ECO:0000256" key="4">
    <source>
        <dbReference type="ARBA" id="ARBA00022825"/>
    </source>
</evidence>
<reference evidence="8" key="1">
    <citation type="journal article" date="1998" name="Int. J. Syst. Bacteriol. 48 Pt">
        <title>Thermococcus guaymasensis sp. nov. and Thermococcus aggregans sp. nov., two novel thermophilic archaea isolated from the Guaymas Basin hydrothermal vent site.</title>
        <authorList>
            <person name="Canganella F."/>
            <person name="Jones W.J."/>
            <person name="Gambacorta A."/>
            <person name="Antranikian G."/>
        </authorList>
    </citation>
    <scope>NUCLEOTIDE SEQUENCE</scope>
    <source>
        <strain evidence="8">TY</strain>
    </source>
</reference>
<dbReference type="PROSITE" id="PS00136">
    <property type="entry name" value="SUBTILASE_ASP"/>
    <property type="match status" value="1"/>
</dbReference>
<evidence type="ECO:0000256" key="5">
    <source>
        <dbReference type="PROSITE-ProRule" id="PRU01240"/>
    </source>
</evidence>
<keyword evidence="4 5" id="KW-0720">Serine protease</keyword>
<comment type="similarity">
    <text evidence="1 5 6">Belongs to the peptidase S8 family.</text>
</comment>
<dbReference type="EMBL" id="CP099582">
    <property type="protein sequence ID" value="USS40917.1"/>
    <property type="molecule type" value="Genomic_DNA"/>
</dbReference>
<evidence type="ECO:0000256" key="2">
    <source>
        <dbReference type="ARBA" id="ARBA00022670"/>
    </source>
</evidence>
<feature type="domain" description="Peptidase S8/S53" evidence="7">
    <location>
        <begin position="167"/>
        <end position="618"/>
    </location>
</feature>
<dbReference type="SUPFAM" id="SSF52743">
    <property type="entry name" value="Subtilisin-like"/>
    <property type="match status" value="1"/>
</dbReference>
<gene>
    <name evidence="8" type="ORF">NF865_01460</name>
</gene>
<reference evidence="8" key="2">
    <citation type="submission" date="2022-06" db="EMBL/GenBank/DDBJ databases">
        <authorList>
            <person name="Park Y.-J."/>
        </authorList>
    </citation>
    <scope>NUCLEOTIDE SEQUENCE</scope>
    <source>
        <strain evidence="8">TY</strain>
    </source>
</reference>
<feature type="active site" description="Charge relay system" evidence="5">
    <location>
        <position position="568"/>
    </location>
</feature>
<feature type="active site" description="Charge relay system" evidence="5">
    <location>
        <position position="176"/>
    </location>
</feature>
<dbReference type="PROSITE" id="PS00138">
    <property type="entry name" value="SUBTILASE_SER"/>
    <property type="match status" value="1"/>
</dbReference>
<dbReference type="Proteomes" id="UP001055732">
    <property type="component" value="Chromosome"/>
</dbReference>
<evidence type="ECO:0000256" key="3">
    <source>
        <dbReference type="ARBA" id="ARBA00022801"/>
    </source>
</evidence>
<evidence type="ECO:0000256" key="1">
    <source>
        <dbReference type="ARBA" id="ARBA00011073"/>
    </source>
</evidence>
<dbReference type="PROSITE" id="PS00137">
    <property type="entry name" value="SUBTILASE_HIS"/>
    <property type="match status" value="1"/>
</dbReference>
<feature type="active site" description="Charge relay system" evidence="5">
    <location>
        <position position="371"/>
    </location>
</feature>
<dbReference type="GO" id="GO:0006508">
    <property type="term" value="P:proteolysis"/>
    <property type="evidence" value="ECO:0007669"/>
    <property type="project" value="UniProtKB-KW"/>
</dbReference>
<keyword evidence="2 5" id="KW-0645">Protease</keyword>
<dbReference type="InterPro" id="IPR022398">
    <property type="entry name" value="Peptidase_S8_His-AS"/>
</dbReference>